<sequence>MKKIKTAIFAALTGFAIAGTANAAYLDKNDEGIYAIYNAGTNQVLNVGIRLQKFSKHWEIEATYDGGQQWVKLSDANGKVARFTNTSRRTLARLFDAHSNKDLVKRITTRDKLETDCIDAGEDMFCRFKAAGEEQVSFGWRQKQNGEVQFYDLIKSQ</sequence>
<gene>
    <name evidence="2" type="ORF">PTQ27_00145</name>
</gene>
<dbReference type="RefSeq" id="WP_273748626.1">
    <property type="nucleotide sequence ID" value="NZ_JAQSJE010000001.1"/>
</dbReference>
<name>A0ABT5ML31_9PAST</name>
<organism evidence="2 3">
    <name type="scientific">Mannheimia cairinae</name>
    <dbReference type="NCBI Taxonomy" id="3025936"/>
    <lineage>
        <taxon>Bacteria</taxon>
        <taxon>Pseudomonadati</taxon>
        <taxon>Pseudomonadota</taxon>
        <taxon>Gammaproteobacteria</taxon>
        <taxon>Pasteurellales</taxon>
        <taxon>Pasteurellaceae</taxon>
        <taxon>Mannheimia</taxon>
    </lineage>
</organism>
<evidence type="ECO:0000256" key="1">
    <source>
        <dbReference type="SAM" id="SignalP"/>
    </source>
</evidence>
<dbReference type="EMBL" id="JAQSJE010000001">
    <property type="protein sequence ID" value="MDD0822889.1"/>
    <property type="molecule type" value="Genomic_DNA"/>
</dbReference>
<evidence type="ECO:0000313" key="2">
    <source>
        <dbReference type="EMBL" id="MDD0822889.1"/>
    </source>
</evidence>
<feature type="signal peptide" evidence="1">
    <location>
        <begin position="1"/>
        <end position="23"/>
    </location>
</feature>
<protein>
    <submittedName>
        <fullName evidence="2">Uncharacterized protein</fullName>
    </submittedName>
</protein>
<evidence type="ECO:0000313" key="3">
    <source>
        <dbReference type="Proteomes" id="UP001221909"/>
    </source>
</evidence>
<feature type="chain" id="PRO_5047098409" evidence="1">
    <location>
        <begin position="24"/>
        <end position="157"/>
    </location>
</feature>
<keyword evidence="3" id="KW-1185">Reference proteome</keyword>
<proteinExistence type="predicted"/>
<keyword evidence="1" id="KW-0732">Signal</keyword>
<comment type="caution">
    <text evidence="2">The sequence shown here is derived from an EMBL/GenBank/DDBJ whole genome shotgun (WGS) entry which is preliminary data.</text>
</comment>
<dbReference type="Proteomes" id="UP001221909">
    <property type="component" value="Unassembled WGS sequence"/>
</dbReference>
<accession>A0ABT5ML31</accession>
<reference evidence="2 3" key="1">
    <citation type="submission" date="2023-02" db="EMBL/GenBank/DDBJ databases">
        <title>Mannheimia cairiniae sp. nov., a novel species of Mannheimia obtained from moscovy ducks (Cairina moschata) and reclassification of Mannheimia ovis as heterotypic synonym of Mannheimia pernigra.</title>
        <authorList>
            <person name="Christensen H."/>
        </authorList>
    </citation>
    <scope>NUCLEOTIDE SEQUENCE [LARGE SCALE GENOMIC DNA]</scope>
    <source>
        <strain evidence="2 3">AT1</strain>
    </source>
</reference>